<dbReference type="CDD" id="cd06158">
    <property type="entry name" value="S2P-M50_like_1"/>
    <property type="match status" value="1"/>
</dbReference>
<feature type="domain" description="Peptidase M50" evidence="14">
    <location>
        <begin position="123"/>
        <end position="180"/>
    </location>
</feature>
<dbReference type="PANTHER" id="PTHR35864:SF1">
    <property type="entry name" value="ZINC METALLOPROTEASE YWHC-RELATED"/>
    <property type="match status" value="1"/>
</dbReference>
<evidence type="ECO:0000256" key="2">
    <source>
        <dbReference type="ARBA" id="ARBA00004651"/>
    </source>
</evidence>
<dbReference type="InterPro" id="IPR052348">
    <property type="entry name" value="Metallopeptidase_M50B"/>
</dbReference>
<feature type="transmembrane region" description="Helical" evidence="13">
    <location>
        <begin position="176"/>
        <end position="195"/>
    </location>
</feature>
<feature type="transmembrane region" description="Helical" evidence="13">
    <location>
        <begin position="51"/>
        <end position="68"/>
    </location>
</feature>
<keyword evidence="6 13" id="KW-0812">Transmembrane</keyword>
<evidence type="ECO:0000256" key="13">
    <source>
        <dbReference type="SAM" id="Phobius"/>
    </source>
</evidence>
<evidence type="ECO:0000256" key="4">
    <source>
        <dbReference type="ARBA" id="ARBA00022475"/>
    </source>
</evidence>
<keyword evidence="10 13" id="KW-1133">Transmembrane helix</keyword>
<dbReference type="PANTHER" id="PTHR35864">
    <property type="entry name" value="ZINC METALLOPROTEASE MJ0611-RELATED"/>
    <property type="match status" value="1"/>
</dbReference>
<evidence type="ECO:0000256" key="5">
    <source>
        <dbReference type="ARBA" id="ARBA00022670"/>
    </source>
</evidence>
<evidence type="ECO:0000256" key="12">
    <source>
        <dbReference type="ARBA" id="ARBA00023136"/>
    </source>
</evidence>
<reference evidence="15" key="1">
    <citation type="submission" date="2020-08" db="EMBL/GenBank/DDBJ databases">
        <title>Genome public.</title>
        <authorList>
            <person name="Liu C."/>
            <person name="Sun Q."/>
        </authorList>
    </citation>
    <scope>NUCLEOTIDE SEQUENCE</scope>
    <source>
        <strain evidence="15">NSJ-15</strain>
    </source>
</reference>
<evidence type="ECO:0000313" key="16">
    <source>
        <dbReference type="Proteomes" id="UP000632659"/>
    </source>
</evidence>
<proteinExistence type="inferred from homology"/>
<dbReference type="EMBL" id="JACRTL010000007">
    <property type="protein sequence ID" value="MBC8611717.1"/>
    <property type="molecule type" value="Genomic_DNA"/>
</dbReference>
<feature type="transmembrane region" description="Helical" evidence="13">
    <location>
        <begin position="89"/>
        <end position="114"/>
    </location>
</feature>
<evidence type="ECO:0000256" key="8">
    <source>
        <dbReference type="ARBA" id="ARBA00022801"/>
    </source>
</evidence>
<keyword evidence="7" id="KW-0479">Metal-binding</keyword>
<evidence type="ECO:0000313" key="15">
    <source>
        <dbReference type="EMBL" id="MBC8611717.1"/>
    </source>
</evidence>
<name>A0A8J6PGR1_9FIRM</name>
<evidence type="ECO:0000259" key="14">
    <source>
        <dbReference type="Pfam" id="PF02163"/>
    </source>
</evidence>
<dbReference type="GO" id="GO:0008237">
    <property type="term" value="F:metallopeptidase activity"/>
    <property type="evidence" value="ECO:0007669"/>
    <property type="project" value="UniProtKB-KW"/>
</dbReference>
<dbReference type="Pfam" id="PF02163">
    <property type="entry name" value="Peptidase_M50"/>
    <property type="match status" value="1"/>
</dbReference>
<comment type="cofactor">
    <cofactor evidence="1">
        <name>Zn(2+)</name>
        <dbReference type="ChEBI" id="CHEBI:29105"/>
    </cofactor>
</comment>
<evidence type="ECO:0000256" key="1">
    <source>
        <dbReference type="ARBA" id="ARBA00001947"/>
    </source>
</evidence>
<comment type="caution">
    <text evidence="15">The sequence shown here is derived from an EMBL/GenBank/DDBJ whole genome shotgun (WGS) entry which is preliminary data.</text>
</comment>
<keyword evidence="16" id="KW-1185">Reference proteome</keyword>
<evidence type="ECO:0000256" key="11">
    <source>
        <dbReference type="ARBA" id="ARBA00023049"/>
    </source>
</evidence>
<evidence type="ECO:0000256" key="6">
    <source>
        <dbReference type="ARBA" id="ARBA00022692"/>
    </source>
</evidence>
<comment type="subcellular location">
    <subcellularLocation>
        <location evidence="2">Cell membrane</location>
        <topology evidence="2">Multi-pass membrane protein</topology>
    </subcellularLocation>
</comment>
<protein>
    <submittedName>
        <fullName evidence="15">Site-2 protease family protein</fullName>
    </submittedName>
</protein>
<dbReference type="Proteomes" id="UP000632659">
    <property type="component" value="Unassembled WGS sequence"/>
</dbReference>
<keyword evidence="9" id="KW-0862">Zinc</keyword>
<keyword evidence="4" id="KW-1003">Cell membrane</keyword>
<evidence type="ECO:0000256" key="9">
    <source>
        <dbReference type="ARBA" id="ARBA00022833"/>
    </source>
</evidence>
<dbReference type="InterPro" id="IPR008915">
    <property type="entry name" value="Peptidase_M50"/>
</dbReference>
<dbReference type="GO" id="GO:0006508">
    <property type="term" value="P:proteolysis"/>
    <property type="evidence" value="ECO:0007669"/>
    <property type="project" value="UniProtKB-KW"/>
</dbReference>
<evidence type="ECO:0000256" key="7">
    <source>
        <dbReference type="ARBA" id="ARBA00022723"/>
    </source>
</evidence>
<accession>A0A8J6PGR1</accession>
<dbReference type="InterPro" id="IPR044537">
    <property type="entry name" value="Rip2-like"/>
</dbReference>
<evidence type="ECO:0000256" key="10">
    <source>
        <dbReference type="ARBA" id="ARBA00022989"/>
    </source>
</evidence>
<keyword evidence="11" id="KW-0482">Metalloprotease</keyword>
<dbReference type="AlphaFoldDB" id="A0A8J6PGR1"/>
<dbReference type="GO" id="GO:0046872">
    <property type="term" value="F:metal ion binding"/>
    <property type="evidence" value="ECO:0007669"/>
    <property type="project" value="UniProtKB-KW"/>
</dbReference>
<gene>
    <name evidence="15" type="ORF">H8702_11510</name>
</gene>
<comment type="similarity">
    <text evidence="3">Belongs to the peptidase M50B family.</text>
</comment>
<organism evidence="15 16">
    <name type="scientific">Massiliimalia timonensis</name>
    <dbReference type="NCBI Taxonomy" id="1987501"/>
    <lineage>
        <taxon>Bacteria</taxon>
        <taxon>Bacillati</taxon>
        <taxon>Bacillota</taxon>
        <taxon>Clostridia</taxon>
        <taxon>Eubacteriales</taxon>
        <taxon>Oscillospiraceae</taxon>
        <taxon>Massiliimalia</taxon>
    </lineage>
</organism>
<keyword evidence="5 15" id="KW-0645">Protease</keyword>
<sequence>MSDYAMQVAVRLLVVITALPVHECAHGWVAYKLGDPTAKQLGRLTLNPFKHFDLFGTMMLLLTGFGFAKPVPINPNYFKNRKAGMAISALAGPVSNILLAAVLLLIFKICGYFIPMSLNAGYILQTVFSIMVSTNIGLAIFNMIPIPPLDGAKVLSFFLSDRLNYRLMVFEQKYQMFMILGLFALIYLGILRLPMGMLSGLIYRGIDFLTGFIDLLARII</sequence>
<keyword evidence="12 13" id="KW-0472">Membrane</keyword>
<feature type="transmembrane region" description="Helical" evidence="13">
    <location>
        <begin position="120"/>
        <end position="141"/>
    </location>
</feature>
<keyword evidence="8" id="KW-0378">Hydrolase</keyword>
<dbReference type="GO" id="GO:0005886">
    <property type="term" value="C:plasma membrane"/>
    <property type="evidence" value="ECO:0007669"/>
    <property type="project" value="UniProtKB-SubCell"/>
</dbReference>
<dbReference type="RefSeq" id="WP_154825047.1">
    <property type="nucleotide sequence ID" value="NZ_JACRTL010000007.1"/>
</dbReference>
<evidence type="ECO:0000256" key="3">
    <source>
        <dbReference type="ARBA" id="ARBA00007931"/>
    </source>
</evidence>